<evidence type="ECO:0000256" key="4">
    <source>
        <dbReference type="ARBA" id="ARBA00022475"/>
    </source>
</evidence>
<gene>
    <name evidence="9" type="ORF">J3U88_31015</name>
</gene>
<keyword evidence="6" id="KW-0283">Flagellar rotation</keyword>
<dbReference type="PANTHER" id="PTHR43484">
    <property type="match status" value="1"/>
</dbReference>
<dbReference type="InterPro" id="IPR036429">
    <property type="entry name" value="SpoA-like_sf"/>
</dbReference>
<dbReference type="RefSeq" id="WP_207862909.1">
    <property type="nucleotide sequence ID" value="NZ_JAFREP010000046.1"/>
</dbReference>
<feature type="domain" description="Flagellar motor switch protein FliN-like C-terminal" evidence="8">
    <location>
        <begin position="26"/>
        <end position="91"/>
    </location>
</feature>
<dbReference type="AlphaFoldDB" id="A0A8J7U6M9"/>
<evidence type="ECO:0000256" key="6">
    <source>
        <dbReference type="ARBA" id="ARBA00022779"/>
    </source>
</evidence>
<dbReference type="GO" id="GO:0005886">
    <property type="term" value="C:plasma membrane"/>
    <property type="evidence" value="ECO:0007669"/>
    <property type="project" value="UniProtKB-SubCell"/>
</dbReference>
<dbReference type="PRINTS" id="PR00956">
    <property type="entry name" value="FLGMOTORFLIN"/>
</dbReference>
<name>A0A8J7U6M9_9BACT</name>
<evidence type="ECO:0000256" key="3">
    <source>
        <dbReference type="ARBA" id="ARBA00021897"/>
    </source>
</evidence>
<evidence type="ECO:0000256" key="5">
    <source>
        <dbReference type="ARBA" id="ARBA00022500"/>
    </source>
</evidence>
<keyword evidence="7" id="KW-0472">Membrane</keyword>
<dbReference type="GO" id="GO:0071973">
    <property type="term" value="P:bacterial-type flagellum-dependent cell motility"/>
    <property type="evidence" value="ECO:0007669"/>
    <property type="project" value="InterPro"/>
</dbReference>
<dbReference type="SUPFAM" id="SSF101801">
    <property type="entry name" value="Surface presentation of antigens (SPOA)"/>
    <property type="match status" value="1"/>
</dbReference>
<comment type="similarity">
    <text evidence="2">Belongs to the FliN/MopA/SpaO family.</text>
</comment>
<comment type="subcellular location">
    <subcellularLocation>
        <location evidence="1">Cell membrane</location>
        <topology evidence="1">Peripheral membrane protein</topology>
        <orientation evidence="1">Cytoplasmic side</orientation>
    </subcellularLocation>
</comment>
<dbReference type="GO" id="GO:0006935">
    <property type="term" value="P:chemotaxis"/>
    <property type="evidence" value="ECO:0007669"/>
    <property type="project" value="UniProtKB-KW"/>
</dbReference>
<proteinExistence type="inferred from homology"/>
<evidence type="ECO:0000313" key="10">
    <source>
        <dbReference type="Proteomes" id="UP000664417"/>
    </source>
</evidence>
<comment type="caution">
    <text evidence="9">The sequence shown here is derived from an EMBL/GenBank/DDBJ whole genome shotgun (WGS) entry which is preliminary data.</text>
</comment>
<sequence>MARKTSVAQTKFEDVIGDLIFFKELVVPLSIELGRATVTIRDLLDFEAGSIVELKKSAGETLDVYAHNYLIMKAEVTVIEDSFGLRVTEITNPWKRI</sequence>
<dbReference type="GO" id="GO:0009425">
    <property type="term" value="C:bacterial-type flagellum basal body"/>
    <property type="evidence" value="ECO:0007669"/>
    <property type="project" value="InterPro"/>
</dbReference>
<keyword evidence="9" id="KW-0282">Flagellum</keyword>
<keyword evidence="5" id="KW-0145">Chemotaxis</keyword>
<dbReference type="Pfam" id="PF01052">
    <property type="entry name" value="FliMN_C"/>
    <property type="match status" value="1"/>
</dbReference>
<dbReference type="Gene3D" id="2.30.330.10">
    <property type="entry name" value="SpoA-like"/>
    <property type="match status" value="1"/>
</dbReference>
<keyword evidence="9" id="KW-0966">Cell projection</keyword>
<dbReference type="GO" id="GO:0003774">
    <property type="term" value="F:cytoskeletal motor activity"/>
    <property type="evidence" value="ECO:0007669"/>
    <property type="project" value="InterPro"/>
</dbReference>
<evidence type="ECO:0000256" key="1">
    <source>
        <dbReference type="ARBA" id="ARBA00004413"/>
    </source>
</evidence>
<dbReference type="Proteomes" id="UP000664417">
    <property type="component" value="Unassembled WGS sequence"/>
</dbReference>
<dbReference type="PANTHER" id="PTHR43484:SF1">
    <property type="entry name" value="FLAGELLAR MOTOR SWITCH PROTEIN FLIN"/>
    <property type="match status" value="1"/>
</dbReference>
<keyword evidence="4" id="KW-1003">Cell membrane</keyword>
<keyword evidence="10" id="KW-1185">Reference proteome</keyword>
<organism evidence="9 10">
    <name type="scientific">Acanthopleuribacter pedis</name>
    <dbReference type="NCBI Taxonomy" id="442870"/>
    <lineage>
        <taxon>Bacteria</taxon>
        <taxon>Pseudomonadati</taxon>
        <taxon>Acidobacteriota</taxon>
        <taxon>Holophagae</taxon>
        <taxon>Acanthopleuribacterales</taxon>
        <taxon>Acanthopleuribacteraceae</taxon>
        <taxon>Acanthopleuribacter</taxon>
    </lineage>
</organism>
<reference evidence="9" key="1">
    <citation type="submission" date="2021-03" db="EMBL/GenBank/DDBJ databases">
        <authorList>
            <person name="Wang G."/>
        </authorList>
    </citation>
    <scope>NUCLEOTIDE SEQUENCE</scope>
    <source>
        <strain evidence="9">KCTC 12899</strain>
    </source>
</reference>
<dbReference type="EMBL" id="JAFREP010000046">
    <property type="protein sequence ID" value="MBO1322937.1"/>
    <property type="molecule type" value="Genomic_DNA"/>
</dbReference>
<evidence type="ECO:0000313" key="9">
    <source>
        <dbReference type="EMBL" id="MBO1322937.1"/>
    </source>
</evidence>
<dbReference type="InterPro" id="IPR001172">
    <property type="entry name" value="FliN_T3SS_HrcQb"/>
</dbReference>
<evidence type="ECO:0000256" key="2">
    <source>
        <dbReference type="ARBA" id="ARBA00009226"/>
    </source>
</evidence>
<dbReference type="InterPro" id="IPR051469">
    <property type="entry name" value="FliN/MopA/SpaO"/>
</dbReference>
<evidence type="ECO:0000256" key="7">
    <source>
        <dbReference type="ARBA" id="ARBA00023136"/>
    </source>
</evidence>
<accession>A0A8J7U6M9</accession>
<evidence type="ECO:0000259" key="8">
    <source>
        <dbReference type="Pfam" id="PF01052"/>
    </source>
</evidence>
<protein>
    <recommendedName>
        <fullName evidence="3">Flagellar motor switch protein FliN</fullName>
    </recommendedName>
</protein>
<keyword evidence="9" id="KW-0969">Cilium</keyword>
<dbReference type="InterPro" id="IPR001543">
    <property type="entry name" value="FliN-like_C"/>
</dbReference>